<dbReference type="KEGG" id="hdh:G5B40_17480"/>
<accession>A0A7L5BYS4</accession>
<keyword evidence="2" id="KW-1185">Reference proteome</keyword>
<sequence>MLELHAFSSASLRPVVARYTIERLNALTTGAGRADAPLAKPHNAGKDQFCEVCASVFLNNGDIRRHIVTINLNSSRILKSLSAQAASLLNLRKLGSSDALELVEHSSKLVNLLNRSMK</sequence>
<reference evidence="1 2" key="1">
    <citation type="submission" date="2020-02" db="EMBL/GenBank/DDBJ databases">
        <title>complete genome sequence of Rhodobacteraceae bacterium.</title>
        <authorList>
            <person name="Park J."/>
            <person name="Kim Y.-S."/>
            <person name="Kim K.-H."/>
        </authorList>
    </citation>
    <scope>NUCLEOTIDE SEQUENCE [LARGE SCALE GENOMIC DNA]</scope>
    <source>
        <strain evidence="1 2">RR4-56</strain>
    </source>
</reference>
<dbReference type="AlphaFoldDB" id="A0A7L5BYS4"/>
<name>A0A7L5BYS4_9RHOB</name>
<evidence type="ECO:0000313" key="1">
    <source>
        <dbReference type="EMBL" id="QIE57075.1"/>
    </source>
</evidence>
<protein>
    <recommendedName>
        <fullName evidence="3">C2H2-type domain-containing protein</fullName>
    </recommendedName>
</protein>
<evidence type="ECO:0000313" key="2">
    <source>
        <dbReference type="Proteomes" id="UP000503336"/>
    </source>
</evidence>
<organism evidence="1 2">
    <name type="scientific">Pikeienuella piscinae</name>
    <dbReference type="NCBI Taxonomy" id="2748098"/>
    <lineage>
        <taxon>Bacteria</taxon>
        <taxon>Pseudomonadati</taxon>
        <taxon>Pseudomonadota</taxon>
        <taxon>Alphaproteobacteria</taxon>
        <taxon>Rhodobacterales</taxon>
        <taxon>Paracoccaceae</taxon>
        <taxon>Pikeienuella</taxon>
    </lineage>
</organism>
<proteinExistence type="predicted"/>
<dbReference type="Proteomes" id="UP000503336">
    <property type="component" value="Chromosome"/>
</dbReference>
<gene>
    <name evidence="1" type="ORF">G5B40_17480</name>
</gene>
<dbReference type="RefSeq" id="WP_165101338.1">
    <property type="nucleotide sequence ID" value="NZ_CP049056.1"/>
</dbReference>
<evidence type="ECO:0008006" key="3">
    <source>
        <dbReference type="Google" id="ProtNLM"/>
    </source>
</evidence>
<dbReference type="EMBL" id="CP049056">
    <property type="protein sequence ID" value="QIE57075.1"/>
    <property type="molecule type" value="Genomic_DNA"/>
</dbReference>